<name>A0A0F9K7X7_9ZZZZ</name>
<dbReference type="AlphaFoldDB" id="A0A0F9K7X7"/>
<keyword evidence="1" id="KW-0812">Transmembrane</keyword>
<feature type="transmembrane region" description="Helical" evidence="1">
    <location>
        <begin position="12"/>
        <end position="30"/>
    </location>
</feature>
<organism evidence="2">
    <name type="scientific">marine sediment metagenome</name>
    <dbReference type="NCBI Taxonomy" id="412755"/>
    <lineage>
        <taxon>unclassified sequences</taxon>
        <taxon>metagenomes</taxon>
        <taxon>ecological metagenomes</taxon>
    </lineage>
</organism>
<accession>A0A0F9K7X7</accession>
<proteinExistence type="predicted"/>
<reference evidence="2" key="1">
    <citation type="journal article" date="2015" name="Nature">
        <title>Complex archaea that bridge the gap between prokaryotes and eukaryotes.</title>
        <authorList>
            <person name="Spang A."/>
            <person name="Saw J.H."/>
            <person name="Jorgensen S.L."/>
            <person name="Zaremba-Niedzwiedzka K."/>
            <person name="Martijn J."/>
            <person name="Lind A.E."/>
            <person name="van Eijk R."/>
            <person name="Schleper C."/>
            <person name="Guy L."/>
            <person name="Ettema T.J."/>
        </authorList>
    </citation>
    <scope>NUCLEOTIDE SEQUENCE</scope>
</reference>
<keyword evidence="1" id="KW-1133">Transmembrane helix</keyword>
<evidence type="ECO:0000256" key="1">
    <source>
        <dbReference type="SAM" id="Phobius"/>
    </source>
</evidence>
<gene>
    <name evidence="2" type="ORF">LCGC14_1735720</name>
</gene>
<protein>
    <submittedName>
        <fullName evidence="2">Uncharacterized protein</fullName>
    </submittedName>
</protein>
<feature type="transmembrane region" description="Helical" evidence="1">
    <location>
        <begin position="50"/>
        <end position="69"/>
    </location>
</feature>
<sequence>MSDEKIKINLVGNLIGLAAIITVVFCIFYFNIKIHFSVFESIIKTQSFLILNSFIIVLIVIFIILVIYIKRKKLLIIDVE</sequence>
<comment type="caution">
    <text evidence="2">The sequence shown here is derived from an EMBL/GenBank/DDBJ whole genome shotgun (WGS) entry which is preliminary data.</text>
</comment>
<evidence type="ECO:0000313" key="2">
    <source>
        <dbReference type="EMBL" id="KKM07263.1"/>
    </source>
</evidence>
<keyword evidence="1" id="KW-0472">Membrane</keyword>
<dbReference type="EMBL" id="LAZR01015813">
    <property type="protein sequence ID" value="KKM07263.1"/>
    <property type="molecule type" value="Genomic_DNA"/>
</dbReference>